<keyword evidence="3 5" id="KW-0238">DNA-binding</keyword>
<dbReference type="Proteomes" id="UP000285768">
    <property type="component" value="Chromosome"/>
</dbReference>
<proteinExistence type="predicted"/>
<sequence>MAVATGLLVRHGQGGARLIDIAEAAGVTPAAVSYYYPDLSDLYADTYASAVEQYLVRRRERVQSISEPVEQLSQCLALGVPQEHSSSRAATVLLIELSALAIRQERIAASGRRFEAEQLDLFQEILDAGSRAGVMELSMSSRDIARALLAVEDGIAIPVVAGRLDPAEALRVTLRTAASLTGTRALVAG</sequence>
<evidence type="ECO:0000256" key="5">
    <source>
        <dbReference type="PROSITE-ProRule" id="PRU00335"/>
    </source>
</evidence>
<feature type="DNA-binding region" description="H-T-H motif" evidence="5">
    <location>
        <begin position="17"/>
        <end position="36"/>
    </location>
</feature>
<dbReference type="InterPro" id="IPR001647">
    <property type="entry name" value="HTH_TetR"/>
</dbReference>
<name>A0ABX5QJG7_9MICO</name>
<keyword evidence="8" id="KW-1185">Reference proteome</keyword>
<accession>A0ABX5QJG7</accession>
<dbReference type="Pfam" id="PF13977">
    <property type="entry name" value="TetR_C_6"/>
    <property type="match status" value="1"/>
</dbReference>
<protein>
    <submittedName>
        <fullName evidence="7">TetR/AcrR family transcriptional regulator</fullName>
    </submittedName>
</protein>
<evidence type="ECO:0000256" key="3">
    <source>
        <dbReference type="ARBA" id="ARBA00023125"/>
    </source>
</evidence>
<dbReference type="SUPFAM" id="SSF46689">
    <property type="entry name" value="Homeodomain-like"/>
    <property type="match status" value="1"/>
</dbReference>
<organism evidence="7 8">
    <name type="scientific">Leucobacter muris</name>
    <dbReference type="NCBI Taxonomy" id="1935379"/>
    <lineage>
        <taxon>Bacteria</taxon>
        <taxon>Bacillati</taxon>
        <taxon>Actinomycetota</taxon>
        <taxon>Actinomycetes</taxon>
        <taxon>Micrococcales</taxon>
        <taxon>Microbacteriaceae</taxon>
        <taxon>Leucobacter</taxon>
    </lineage>
</organism>
<keyword evidence="2" id="KW-0805">Transcription regulation</keyword>
<gene>
    <name evidence="7" type="ORF">Leucomu_11145</name>
</gene>
<evidence type="ECO:0000256" key="4">
    <source>
        <dbReference type="ARBA" id="ARBA00023163"/>
    </source>
</evidence>
<dbReference type="InterPro" id="IPR009057">
    <property type="entry name" value="Homeodomain-like_sf"/>
</dbReference>
<dbReference type="Gene3D" id="1.10.357.10">
    <property type="entry name" value="Tetracycline Repressor, domain 2"/>
    <property type="match status" value="1"/>
</dbReference>
<dbReference type="PROSITE" id="PS50977">
    <property type="entry name" value="HTH_TETR_2"/>
    <property type="match status" value="1"/>
</dbReference>
<dbReference type="SUPFAM" id="SSF48498">
    <property type="entry name" value="Tetracyclin repressor-like, C-terminal domain"/>
    <property type="match status" value="1"/>
</dbReference>
<evidence type="ECO:0000313" key="7">
    <source>
        <dbReference type="EMBL" id="QAB19252.1"/>
    </source>
</evidence>
<reference evidence="7 8" key="1">
    <citation type="submission" date="2019-01" db="EMBL/GenBank/DDBJ databases">
        <title>Leucobacter muris sp. nov. isolated from the nose of a laboratory mouse.</title>
        <authorList>
            <person name="Benga L."/>
            <person name="Sproeer C."/>
            <person name="Schumann P."/>
            <person name="Verbarg S."/>
            <person name="Bunk B."/>
            <person name="Engelhardt E."/>
            <person name="Benten P.M."/>
            <person name="Sager M."/>
        </authorList>
    </citation>
    <scope>NUCLEOTIDE SEQUENCE [LARGE SCALE GENOMIC DNA]</scope>
    <source>
        <strain evidence="7 8">DSM 101948</strain>
    </source>
</reference>
<evidence type="ECO:0000256" key="2">
    <source>
        <dbReference type="ARBA" id="ARBA00023015"/>
    </source>
</evidence>
<evidence type="ECO:0000259" key="6">
    <source>
        <dbReference type="PROSITE" id="PS50977"/>
    </source>
</evidence>
<evidence type="ECO:0000313" key="8">
    <source>
        <dbReference type="Proteomes" id="UP000285768"/>
    </source>
</evidence>
<dbReference type="EMBL" id="CP035037">
    <property type="protein sequence ID" value="QAB19252.1"/>
    <property type="molecule type" value="Genomic_DNA"/>
</dbReference>
<keyword evidence="4" id="KW-0804">Transcription</keyword>
<keyword evidence="1" id="KW-0678">Repressor</keyword>
<dbReference type="InterPro" id="IPR039538">
    <property type="entry name" value="BetI_C"/>
</dbReference>
<feature type="domain" description="HTH tetR-type" evidence="6">
    <location>
        <begin position="1"/>
        <end position="54"/>
    </location>
</feature>
<evidence type="ECO:0000256" key="1">
    <source>
        <dbReference type="ARBA" id="ARBA00022491"/>
    </source>
</evidence>
<dbReference type="InterPro" id="IPR036271">
    <property type="entry name" value="Tet_transcr_reg_TetR-rel_C_sf"/>
</dbReference>